<accession>A0A183G0B2</accession>
<accession>A0A3P8DX02</accession>
<evidence type="ECO:0000256" key="1">
    <source>
        <dbReference type="SAM" id="MobiDB-lite"/>
    </source>
</evidence>
<proteinExistence type="predicted"/>
<sequence>MQKDRLRPSRRRTPTPPPEDVWPTPNTYQWEESPAAHIYPPQPQPPKGVPCVLCDHLDNFLGDCPKHTILTDRVKILKDRVLCGNCQHRGECVRRDPCSRCNREGHRRAVCIDNPTVVINVCGLKDHIYQQTADYTFRPYPRT</sequence>
<feature type="region of interest" description="Disordered" evidence="1">
    <location>
        <begin position="1"/>
        <end position="27"/>
    </location>
</feature>
<protein>
    <submittedName>
        <fullName evidence="4">CCHC-type domain-containing protein</fullName>
    </submittedName>
</protein>
<dbReference type="EMBL" id="UZAH01028400">
    <property type="protein sequence ID" value="VDO99895.1"/>
    <property type="molecule type" value="Genomic_DNA"/>
</dbReference>
<dbReference type="Proteomes" id="UP000050761">
    <property type="component" value="Unassembled WGS sequence"/>
</dbReference>
<reference evidence="2 3" key="1">
    <citation type="submission" date="2018-11" db="EMBL/GenBank/DDBJ databases">
        <authorList>
            <consortium name="Pathogen Informatics"/>
        </authorList>
    </citation>
    <scope>NUCLEOTIDE SEQUENCE [LARGE SCALE GENOMIC DNA]</scope>
</reference>
<keyword evidence="3" id="KW-1185">Reference proteome</keyword>
<reference evidence="4" key="2">
    <citation type="submission" date="2019-09" db="UniProtKB">
        <authorList>
            <consortium name="WormBaseParasite"/>
        </authorList>
    </citation>
    <scope>IDENTIFICATION</scope>
</reference>
<gene>
    <name evidence="2" type="ORF">HPBE_LOCUS14522</name>
</gene>
<organism evidence="3 4">
    <name type="scientific">Heligmosomoides polygyrus</name>
    <name type="common">Parasitic roundworm</name>
    <dbReference type="NCBI Taxonomy" id="6339"/>
    <lineage>
        <taxon>Eukaryota</taxon>
        <taxon>Metazoa</taxon>
        <taxon>Ecdysozoa</taxon>
        <taxon>Nematoda</taxon>
        <taxon>Chromadorea</taxon>
        <taxon>Rhabditida</taxon>
        <taxon>Rhabditina</taxon>
        <taxon>Rhabditomorpha</taxon>
        <taxon>Strongyloidea</taxon>
        <taxon>Heligmosomidae</taxon>
        <taxon>Heligmosomoides</taxon>
    </lineage>
</organism>
<name>A0A183G0B2_HELPZ</name>
<dbReference type="AlphaFoldDB" id="A0A183G0B2"/>
<evidence type="ECO:0000313" key="3">
    <source>
        <dbReference type="Proteomes" id="UP000050761"/>
    </source>
</evidence>
<dbReference type="WBParaSite" id="HPBE_0001452101-mRNA-1">
    <property type="protein sequence ID" value="HPBE_0001452101-mRNA-1"/>
    <property type="gene ID" value="HPBE_0001452101"/>
</dbReference>
<evidence type="ECO:0000313" key="2">
    <source>
        <dbReference type="EMBL" id="VDO99895.1"/>
    </source>
</evidence>
<evidence type="ECO:0000313" key="4">
    <source>
        <dbReference type="WBParaSite" id="HPBE_0001452101-mRNA-1"/>
    </source>
</evidence>